<feature type="compositionally biased region" description="Polar residues" evidence="4">
    <location>
        <begin position="937"/>
        <end position="948"/>
    </location>
</feature>
<evidence type="ECO:0000259" key="5">
    <source>
        <dbReference type="Pfam" id="PF10033"/>
    </source>
</evidence>
<feature type="compositionally biased region" description="Low complexity" evidence="4">
    <location>
        <begin position="926"/>
        <end position="936"/>
    </location>
</feature>
<dbReference type="InterPro" id="IPR036570">
    <property type="entry name" value="HORMA_dom_sf"/>
</dbReference>
<evidence type="ECO:0000256" key="4">
    <source>
        <dbReference type="SAM" id="MobiDB-lite"/>
    </source>
</evidence>
<dbReference type="OrthoDB" id="70161at2759"/>
<feature type="region of interest" description="Disordered" evidence="4">
    <location>
        <begin position="547"/>
        <end position="585"/>
    </location>
</feature>
<keyword evidence="7" id="KW-1185">Reference proteome</keyword>
<evidence type="ECO:0000256" key="3">
    <source>
        <dbReference type="RuleBase" id="RU361214"/>
    </source>
</evidence>
<feature type="compositionally biased region" description="Low complexity" evidence="4">
    <location>
        <begin position="651"/>
        <end position="670"/>
    </location>
</feature>
<dbReference type="PANTHER" id="PTHR13430">
    <property type="match status" value="1"/>
</dbReference>
<feature type="compositionally biased region" description="Polar residues" evidence="4">
    <location>
        <begin position="547"/>
        <end position="570"/>
    </location>
</feature>
<dbReference type="GO" id="GO:1990316">
    <property type="term" value="C:Atg1/ULK1 kinase complex"/>
    <property type="evidence" value="ECO:0007669"/>
    <property type="project" value="InterPro"/>
</dbReference>
<dbReference type="InterPro" id="IPR018731">
    <property type="entry name" value="Atg13_N"/>
</dbReference>
<dbReference type="GO" id="GO:0034727">
    <property type="term" value="P:piecemeal microautophagy of the nucleus"/>
    <property type="evidence" value="ECO:0007669"/>
    <property type="project" value="TreeGrafter"/>
</dbReference>
<gene>
    <name evidence="6" type="ORF">BZ3500_MVSOF-1268-A1-R1_CHR2-1G04430</name>
</gene>
<accession>A0A2X0KF20</accession>
<evidence type="ECO:0000256" key="1">
    <source>
        <dbReference type="ARBA" id="ARBA00005246"/>
    </source>
</evidence>
<dbReference type="GO" id="GO:0000423">
    <property type="term" value="P:mitophagy"/>
    <property type="evidence" value="ECO:0007669"/>
    <property type="project" value="TreeGrafter"/>
</dbReference>
<feature type="compositionally biased region" description="Polar residues" evidence="4">
    <location>
        <begin position="446"/>
        <end position="463"/>
    </location>
</feature>
<feature type="compositionally biased region" description="Basic and acidic residues" evidence="4">
    <location>
        <begin position="34"/>
        <end position="45"/>
    </location>
</feature>
<feature type="compositionally biased region" description="Gly residues" evidence="4">
    <location>
        <begin position="715"/>
        <end position="730"/>
    </location>
</feature>
<feature type="compositionally biased region" description="Polar residues" evidence="4">
    <location>
        <begin position="603"/>
        <end position="630"/>
    </location>
</feature>
<comment type="similarity">
    <text evidence="1 3">Belongs to the ATG13 family. Fungi subfamily.</text>
</comment>
<feature type="region of interest" description="Disordered" evidence="4">
    <location>
        <begin position="439"/>
        <end position="479"/>
    </location>
</feature>
<feature type="compositionally biased region" description="Low complexity" evidence="4">
    <location>
        <begin position="836"/>
        <end position="857"/>
    </location>
</feature>
<feature type="compositionally biased region" description="Low complexity" evidence="4">
    <location>
        <begin position="692"/>
        <end position="714"/>
    </location>
</feature>
<evidence type="ECO:0000313" key="7">
    <source>
        <dbReference type="Proteomes" id="UP000249723"/>
    </source>
</evidence>
<protein>
    <recommendedName>
        <fullName evidence="3">Autophagy-related protein 13</fullName>
    </recommendedName>
</protein>
<dbReference type="Pfam" id="PF10033">
    <property type="entry name" value="ATG13"/>
    <property type="match status" value="1"/>
</dbReference>
<dbReference type="Proteomes" id="UP000249723">
    <property type="component" value="Unassembled WGS sequence"/>
</dbReference>
<feature type="compositionally biased region" description="Low complexity" evidence="4">
    <location>
        <begin position="501"/>
        <end position="524"/>
    </location>
</feature>
<feature type="compositionally biased region" description="Low complexity" evidence="4">
    <location>
        <begin position="1103"/>
        <end position="1115"/>
    </location>
</feature>
<feature type="region of interest" description="Disordered" evidence="4">
    <location>
        <begin position="597"/>
        <end position="632"/>
    </location>
</feature>
<evidence type="ECO:0000313" key="6">
    <source>
        <dbReference type="EMBL" id="SCZ88468.1"/>
    </source>
</evidence>
<feature type="compositionally biased region" description="Polar residues" evidence="4">
    <location>
        <begin position="15"/>
        <end position="29"/>
    </location>
</feature>
<dbReference type="STRING" id="289078.A0A2X0KF20"/>
<dbReference type="EMBL" id="FMWP01000012">
    <property type="protein sequence ID" value="SCZ88468.1"/>
    <property type="molecule type" value="Genomic_DNA"/>
</dbReference>
<sequence length="1168" mass="121874">MTSHFGGAPALASSGPYSQSAYPTVQPSLQHRRTSLEDDTRRSTRVDPGAAKADQIVQVAELTAAADPPFAQHFYSKTCTIVTQSRMTHLQTDEGGLSPSIPSSTAGAKRSPLPASGSTARKASTPAERIKSVHKWFNIELADSDVFRNELKTWRSVSALYSHTNSPSSSSHPTLITDPPVVTAVPPMILDVLLDTQEMLPNQVLVLSDHRGRRVRVDPTFAKASRRTSNTSLPPSGVRSPLATGPSSGGARSHATSAPATVVLERWTLSLTPHPPTSLHPSPSSASPVPTTADLPAVYKRAIVHFRALYSTARVLPSWNLHRRLARRRAGNGVVGGGVLMIGCRMSMSEQEMSNEEGKEGEVSLDTPISEGEGEQVTETIDFPVVATPIGGLKLVCTYRINADFAVEDIETLLSSRFIDEDFFKPTMARYQQDPAFAAMDRPGSLPTSAKNRTLISPSTSPPMTGFAPKPSYGSLSSRHHLTSAPVAISPSNGAVITQASTASSQREGSASSSGKLSISGSSTGIGSHAVEPAFISLSRTRGASYSSQIQRATSGGTAAQQIQGSSSLRRPSFTASNSSPVSSSPIFRASSYLSSPPLPQHALSSSPSIGPTSNIHRSGGQSSTNTPSSLGLGFARQQQYYQQEVGFVPAPSSGTGASSGTMTTGSTPMNMVARSPLSGATQTAPRPIPSPSSAIAMPRYSSGGGSYSRSYGRGSSGPGSYGSLTGGALTGDQWGERRASLTATGQAQARTPFGASEPDPKKFLETAEDDSDDINSFLGMIDSRPELLKSSMIASKASPSGSGGPGADNGGELSTRSQVDEQLRALRGSVYVNLGAVGASPPFGGGSAASAGLGLSTSGGPGGNRTSSMSSLRRQTSRQAIEEEPSQTGPPLGEGRPESTTARHASVDQVLRPMPNTPRYSAPGTAATTATTTITSVAFPQYTPNSSRTRKPTPAVTTTGFDLTSHIPSASASSRASPAIPALEGPPSGTGSMTVAPYDSPNTNTGHSSVTSFNSVRSSISGYTAEEEAVGRLELGDPDDEPPQRQEGGYDRRSSSRETEEENAGNRGRHSHAREAPVAHTPAGTLWTLHNPSGAAAGSRDPTPAGRPTGTTTTIASLPHRPRHQTDYFSTTSHGARTAQEDEEAVSPDVEVEEQPARSPGEAPWMD</sequence>
<feature type="compositionally biased region" description="Low complexity" evidence="4">
    <location>
        <begin position="1009"/>
        <end position="1022"/>
    </location>
</feature>
<feature type="domain" description="Autophagy-related protein 13 N-terminal" evidence="5">
    <location>
        <begin position="72"/>
        <end position="405"/>
    </location>
</feature>
<feature type="compositionally biased region" description="Basic and acidic residues" evidence="4">
    <location>
        <begin position="1043"/>
        <end position="1059"/>
    </location>
</feature>
<dbReference type="PANTHER" id="PTHR13430:SF4">
    <property type="entry name" value="AUTOPHAGY-RELATED PROTEIN 13"/>
    <property type="match status" value="1"/>
</dbReference>
<dbReference type="GO" id="GO:0034497">
    <property type="term" value="P:protein localization to phagophore assembly site"/>
    <property type="evidence" value="ECO:0007669"/>
    <property type="project" value="TreeGrafter"/>
</dbReference>
<dbReference type="InterPro" id="IPR040182">
    <property type="entry name" value="ATG13"/>
</dbReference>
<dbReference type="Gene3D" id="3.30.900.10">
    <property type="entry name" value="HORMA domain"/>
    <property type="match status" value="1"/>
</dbReference>
<organism evidence="6 7">
    <name type="scientific">Microbotryum saponariae</name>
    <dbReference type="NCBI Taxonomy" id="289078"/>
    <lineage>
        <taxon>Eukaryota</taxon>
        <taxon>Fungi</taxon>
        <taxon>Dikarya</taxon>
        <taxon>Basidiomycota</taxon>
        <taxon>Pucciniomycotina</taxon>
        <taxon>Microbotryomycetes</taxon>
        <taxon>Microbotryales</taxon>
        <taxon>Microbotryaceae</taxon>
        <taxon>Microbotryum</taxon>
    </lineage>
</organism>
<feature type="region of interest" description="Disordered" evidence="4">
    <location>
        <begin position="648"/>
        <end position="822"/>
    </location>
</feature>
<dbReference type="GO" id="GO:0005829">
    <property type="term" value="C:cytosol"/>
    <property type="evidence" value="ECO:0007669"/>
    <property type="project" value="TreeGrafter"/>
</dbReference>
<feature type="region of interest" description="Disordered" evidence="4">
    <location>
        <begin position="220"/>
        <end position="257"/>
    </location>
</feature>
<dbReference type="AlphaFoldDB" id="A0A2X0KF20"/>
<feature type="compositionally biased region" description="Acidic residues" evidence="4">
    <location>
        <begin position="1142"/>
        <end position="1155"/>
    </location>
</feature>
<feature type="region of interest" description="Disordered" evidence="4">
    <location>
        <begin position="1"/>
        <end position="52"/>
    </location>
</feature>
<evidence type="ECO:0000256" key="2">
    <source>
        <dbReference type="ARBA" id="ARBA00023006"/>
    </source>
</evidence>
<keyword evidence="2 3" id="KW-0072">Autophagy</keyword>
<feature type="region of interest" description="Disordered" evidence="4">
    <location>
        <begin position="499"/>
        <end position="524"/>
    </location>
</feature>
<feature type="compositionally biased region" description="Low complexity" evidence="4">
    <location>
        <begin position="573"/>
        <end position="585"/>
    </location>
</feature>
<reference evidence="7" key="1">
    <citation type="submission" date="2016-10" db="EMBL/GenBank/DDBJ databases">
        <authorList>
            <person name="Jeantristanb JTB J.-T."/>
            <person name="Ricardo R."/>
        </authorList>
    </citation>
    <scope>NUCLEOTIDE SEQUENCE [LARGE SCALE GENOMIC DNA]</scope>
</reference>
<name>A0A2X0KF20_9BASI</name>
<dbReference type="GO" id="GO:0000407">
    <property type="term" value="C:phagophore assembly site"/>
    <property type="evidence" value="ECO:0007669"/>
    <property type="project" value="TreeGrafter"/>
</dbReference>
<proteinExistence type="inferred from homology"/>
<feature type="region of interest" description="Disordered" evidence="4">
    <location>
        <begin position="90"/>
        <end position="126"/>
    </location>
</feature>
<feature type="compositionally biased region" description="Low complexity" evidence="4">
    <location>
        <begin position="968"/>
        <end position="983"/>
    </location>
</feature>
<feature type="compositionally biased region" description="Polar residues" evidence="4">
    <location>
        <begin position="865"/>
        <end position="880"/>
    </location>
</feature>
<feature type="region of interest" description="Disordered" evidence="4">
    <location>
        <begin position="836"/>
        <end position="1168"/>
    </location>
</feature>